<protein>
    <submittedName>
        <fullName evidence="2">Mediator of RNA polymerase II transcription subunit 7</fullName>
    </submittedName>
</protein>
<accession>A0AC35FRR1</accession>
<evidence type="ECO:0000313" key="1">
    <source>
        <dbReference type="Proteomes" id="UP000887580"/>
    </source>
</evidence>
<dbReference type="WBParaSite" id="PS1159_v2.g19708.t1">
    <property type="protein sequence ID" value="PS1159_v2.g19708.t1"/>
    <property type="gene ID" value="PS1159_v2.g19708"/>
</dbReference>
<organism evidence="1 2">
    <name type="scientific">Panagrolaimus sp. PS1159</name>
    <dbReference type="NCBI Taxonomy" id="55785"/>
    <lineage>
        <taxon>Eukaryota</taxon>
        <taxon>Metazoa</taxon>
        <taxon>Ecdysozoa</taxon>
        <taxon>Nematoda</taxon>
        <taxon>Chromadorea</taxon>
        <taxon>Rhabditida</taxon>
        <taxon>Tylenchina</taxon>
        <taxon>Panagrolaimomorpha</taxon>
        <taxon>Panagrolaimoidea</taxon>
        <taxon>Panagrolaimidae</taxon>
        <taxon>Panagrolaimus</taxon>
    </lineage>
</organism>
<dbReference type="Proteomes" id="UP000887580">
    <property type="component" value="Unplaced"/>
</dbReference>
<evidence type="ECO:0000313" key="2">
    <source>
        <dbReference type="WBParaSite" id="PS1159_v2.g19708.t1"/>
    </source>
</evidence>
<proteinExistence type="predicted"/>
<sequence length="289" mass="33353">MSFPDPPTYAKNYTAEAVQSGIAPPPPPVPNKFKVFGEEYDLEAPYFPELPELGLTQVYTKCNTMEEYKTELKKLSSSIMTAFLDLISVLTRDPLSDERHQQFENLKTLFINMHHVINECRVVQARATLATIQKEQNRQLETLIETFNSAKIGAIKYVQEAAEIGERFLEEKDDVLAMNDEFQVVETNPNEMDPMLSHIFGEDDTTRKTLHAMPEYGDTKEEIYKYMEKRRTKTKKPKDKTARLEKEKESSSYKEKWENGEAELFSKIKESLKVSNSKEEVLMKDETVA</sequence>
<name>A0AC35FRR1_9BILA</name>
<reference evidence="2" key="1">
    <citation type="submission" date="2022-11" db="UniProtKB">
        <authorList>
            <consortium name="WormBaseParasite"/>
        </authorList>
    </citation>
    <scope>IDENTIFICATION</scope>
</reference>